<evidence type="ECO:0000256" key="1">
    <source>
        <dbReference type="PIRSR" id="PIRSR037847-1"/>
    </source>
</evidence>
<reference evidence="4" key="2">
    <citation type="submission" date="2020-09" db="EMBL/GenBank/DDBJ databases">
        <authorList>
            <person name="Sun Q."/>
            <person name="Zhou Y."/>
        </authorList>
    </citation>
    <scope>NUCLEOTIDE SEQUENCE</scope>
    <source>
        <strain evidence="4">CGMCC 1.12360</strain>
    </source>
</reference>
<accession>A0A8J2ZRG5</accession>
<dbReference type="Gene3D" id="3.30.1340.20">
    <property type="entry name" value="3H domain"/>
    <property type="match status" value="1"/>
</dbReference>
<dbReference type="EMBL" id="BMEV01000009">
    <property type="protein sequence ID" value="GGH71393.1"/>
    <property type="molecule type" value="Genomic_DNA"/>
</dbReference>
<evidence type="ECO:0000259" key="3">
    <source>
        <dbReference type="Pfam" id="PF08279"/>
    </source>
</evidence>
<evidence type="ECO:0000313" key="5">
    <source>
        <dbReference type="Proteomes" id="UP000602050"/>
    </source>
</evidence>
<comment type="caution">
    <text evidence="4">The sequence shown here is derived from an EMBL/GenBank/DDBJ whole genome shotgun (WGS) entry which is preliminary data.</text>
</comment>
<dbReference type="AlphaFoldDB" id="A0A8J2ZRG5"/>
<protein>
    <submittedName>
        <fullName evidence="4">Transcriptional regulator</fullName>
    </submittedName>
</protein>
<dbReference type="InterPro" id="IPR013196">
    <property type="entry name" value="HTH_11"/>
</dbReference>
<feature type="binding site" evidence="1">
    <location>
        <position position="84"/>
    </location>
    <ligand>
        <name>Ni(2+)</name>
        <dbReference type="ChEBI" id="CHEBI:49786"/>
    </ligand>
</feature>
<evidence type="ECO:0000313" key="4">
    <source>
        <dbReference type="EMBL" id="GGH71393.1"/>
    </source>
</evidence>
<dbReference type="Pfam" id="PF08279">
    <property type="entry name" value="HTH_11"/>
    <property type="match status" value="1"/>
</dbReference>
<sequence>MNGDRKMPPLERQQFIVSVLKEATSPVSGRDLANKTKVSRQVIVQDISVLKAKNEPIVSTSQGYIYLDKQKENAPFRKVIVCKHGPEQTLDELYTIVDHGVTVKDVIVEHAVYGKLTAPIGVSSRKEADAFYHRIKETNAPYLLTLTKGIHQHTLEADSMDKIEAACSALKKAGFCI</sequence>
<dbReference type="InterPro" id="IPR026043">
    <property type="entry name" value="NadR"/>
</dbReference>
<dbReference type="GO" id="GO:0046872">
    <property type="term" value="F:metal ion binding"/>
    <property type="evidence" value="ECO:0007669"/>
    <property type="project" value="UniProtKB-KW"/>
</dbReference>
<feature type="domain" description="Helix-turn-helix type 11" evidence="3">
    <location>
        <begin position="12"/>
        <end position="65"/>
    </location>
</feature>
<reference evidence="4" key="1">
    <citation type="journal article" date="2014" name="Int. J. Syst. Evol. Microbiol.">
        <title>Complete genome sequence of Corynebacterium casei LMG S-19264T (=DSM 44701T), isolated from a smear-ripened cheese.</title>
        <authorList>
            <consortium name="US DOE Joint Genome Institute (JGI-PGF)"/>
            <person name="Walter F."/>
            <person name="Albersmeier A."/>
            <person name="Kalinowski J."/>
            <person name="Ruckert C."/>
        </authorList>
    </citation>
    <scope>NUCLEOTIDE SEQUENCE</scope>
    <source>
        <strain evidence="4">CGMCC 1.12360</strain>
    </source>
</reference>
<feature type="binding site" evidence="1">
    <location>
        <position position="153"/>
    </location>
    <ligand>
        <name>Ni(2+)</name>
        <dbReference type="ChEBI" id="CHEBI:49786"/>
    </ligand>
</feature>
<dbReference type="InterPro" id="IPR036390">
    <property type="entry name" value="WH_DNA-bd_sf"/>
</dbReference>
<dbReference type="PIRSF" id="PIRSF037847">
    <property type="entry name" value="NiaR"/>
    <property type="match status" value="1"/>
</dbReference>
<dbReference type="SUPFAM" id="SSF75500">
    <property type="entry name" value="Putative transcriptional regulator TM1602, C-terminal domain"/>
    <property type="match status" value="1"/>
</dbReference>
<organism evidence="4 5">
    <name type="scientific">Compostibacillus humi</name>
    <dbReference type="NCBI Taxonomy" id="1245525"/>
    <lineage>
        <taxon>Bacteria</taxon>
        <taxon>Bacillati</taxon>
        <taxon>Bacillota</taxon>
        <taxon>Bacilli</taxon>
        <taxon>Bacillales</taxon>
        <taxon>Bacillaceae</taxon>
        <taxon>Compostibacillus</taxon>
    </lineage>
</organism>
<evidence type="ECO:0000259" key="2">
    <source>
        <dbReference type="Pfam" id="PF02829"/>
    </source>
</evidence>
<dbReference type="PANTHER" id="PTHR40068">
    <property type="entry name" value="TRANSCRIPTION REPRESSOR NIAR-RELATED"/>
    <property type="match status" value="1"/>
</dbReference>
<keyword evidence="1" id="KW-0533">Nickel</keyword>
<dbReference type="InterPro" id="IPR035922">
    <property type="entry name" value="3H_dom_sf"/>
</dbReference>
<feature type="domain" description="3H" evidence="2">
    <location>
        <begin position="80"/>
        <end position="175"/>
    </location>
</feature>
<feature type="binding site" evidence="1">
    <location>
        <position position="151"/>
    </location>
    <ligand>
        <name>Ni(2+)</name>
        <dbReference type="ChEBI" id="CHEBI:49786"/>
    </ligand>
</feature>
<dbReference type="InterPro" id="IPR036388">
    <property type="entry name" value="WH-like_DNA-bd_sf"/>
</dbReference>
<dbReference type="Proteomes" id="UP000602050">
    <property type="component" value="Unassembled WGS sequence"/>
</dbReference>
<dbReference type="Gene3D" id="1.10.10.10">
    <property type="entry name" value="Winged helix-like DNA-binding domain superfamily/Winged helix DNA-binding domain"/>
    <property type="match status" value="1"/>
</dbReference>
<dbReference type="Pfam" id="PF02829">
    <property type="entry name" value="3H"/>
    <property type="match status" value="1"/>
</dbReference>
<proteinExistence type="predicted"/>
<feature type="binding site" evidence="1">
    <location>
        <position position="92"/>
    </location>
    <ligand>
        <name>Ni(2+)</name>
        <dbReference type="ChEBI" id="CHEBI:49786"/>
    </ligand>
</feature>
<dbReference type="SUPFAM" id="SSF46785">
    <property type="entry name" value="Winged helix' DNA-binding domain"/>
    <property type="match status" value="1"/>
</dbReference>
<dbReference type="PANTHER" id="PTHR40068:SF1">
    <property type="entry name" value="TRANSCRIPTION REPRESSOR NIAR-RELATED"/>
    <property type="match status" value="1"/>
</dbReference>
<keyword evidence="1" id="KW-0479">Metal-binding</keyword>
<gene>
    <name evidence="4" type="ORF">GCM10010978_07270</name>
</gene>
<dbReference type="InterPro" id="IPR004173">
    <property type="entry name" value="3H_domain"/>
</dbReference>
<name>A0A8J2ZRG5_9BACI</name>
<keyword evidence="5" id="KW-1185">Reference proteome</keyword>